<dbReference type="InterPro" id="IPR011055">
    <property type="entry name" value="Dup_hybrid_motif"/>
</dbReference>
<dbReference type="CDD" id="cd12797">
    <property type="entry name" value="M23_peptidase"/>
    <property type="match status" value="1"/>
</dbReference>
<dbReference type="Proteomes" id="UP001059617">
    <property type="component" value="Chromosome"/>
</dbReference>
<feature type="domain" description="M23ase beta-sheet core" evidence="2">
    <location>
        <begin position="248"/>
        <end position="357"/>
    </location>
</feature>
<name>A0ABY5W9R7_9ACTN</name>
<evidence type="ECO:0000256" key="1">
    <source>
        <dbReference type="SAM" id="MobiDB-lite"/>
    </source>
</evidence>
<dbReference type="SUPFAM" id="SSF51261">
    <property type="entry name" value="Duplicated hybrid motif"/>
    <property type="match status" value="1"/>
</dbReference>
<evidence type="ECO:0000313" key="4">
    <source>
        <dbReference type="Proteomes" id="UP001059617"/>
    </source>
</evidence>
<dbReference type="EMBL" id="CP073720">
    <property type="protein sequence ID" value="UWP85846.1"/>
    <property type="molecule type" value="Genomic_DNA"/>
</dbReference>
<evidence type="ECO:0000259" key="2">
    <source>
        <dbReference type="Pfam" id="PF01551"/>
    </source>
</evidence>
<dbReference type="Gene3D" id="2.70.70.10">
    <property type="entry name" value="Glucose Permease (Domain IIA)"/>
    <property type="match status" value="1"/>
</dbReference>
<reference evidence="3" key="1">
    <citation type="submission" date="2021-04" db="EMBL/GenBank/DDBJ databases">
        <authorList>
            <person name="Hartkoorn R.C."/>
            <person name="Beaudoing E."/>
            <person name="Hot D."/>
        </authorList>
    </citation>
    <scope>NUCLEOTIDE SEQUENCE</scope>
    <source>
        <strain evidence="3">NRRL B-16292</strain>
    </source>
</reference>
<dbReference type="InterPro" id="IPR016047">
    <property type="entry name" value="M23ase_b-sheet_dom"/>
</dbReference>
<reference evidence="3" key="2">
    <citation type="submission" date="2022-09" db="EMBL/GenBank/DDBJ databases">
        <title>Biosynthetic gene clusters of Dactylosporangioum fulvum.</title>
        <authorList>
            <person name="Caradec T."/>
        </authorList>
    </citation>
    <scope>NUCLEOTIDE SEQUENCE</scope>
    <source>
        <strain evidence="3">NRRL B-16292</strain>
    </source>
</reference>
<proteinExistence type="predicted"/>
<dbReference type="Pfam" id="PF01551">
    <property type="entry name" value="Peptidase_M23"/>
    <property type="match status" value="1"/>
</dbReference>
<organism evidence="3 4">
    <name type="scientific">Dactylosporangium fulvum</name>
    <dbReference type="NCBI Taxonomy" id="53359"/>
    <lineage>
        <taxon>Bacteria</taxon>
        <taxon>Bacillati</taxon>
        <taxon>Actinomycetota</taxon>
        <taxon>Actinomycetes</taxon>
        <taxon>Micromonosporales</taxon>
        <taxon>Micromonosporaceae</taxon>
        <taxon>Dactylosporangium</taxon>
    </lineage>
</organism>
<gene>
    <name evidence="3" type="ORF">Dfulv_17005</name>
</gene>
<accession>A0ABY5W9R7</accession>
<keyword evidence="4" id="KW-1185">Reference proteome</keyword>
<protein>
    <submittedName>
        <fullName evidence="3">M23 family metallopeptidase</fullName>
    </submittedName>
</protein>
<evidence type="ECO:0000313" key="3">
    <source>
        <dbReference type="EMBL" id="UWP85846.1"/>
    </source>
</evidence>
<sequence length="381" mass="38402">MNGRAVAVVGVALGASAVLCVGGVGYGQVAALFAAGQQPTAGGSGCGGAPAQTHAATAKVSGFNADQVANATTIVQVGQELRVPPRGWVVAVATAMQESNLHNTANTSVPASMRLPHQGAGRDHDSVGLFQQRPLPPDGAGSWGTVAELMTPAVSARKFYQALLRVPGWQQMPLTRAAQKVQRSAFPNAYAKHEAKAAALVGAVSGGADQAGQQPGQCAAPEEVTAGGWVRPVPGGVVSAFGQRGGRLHAGVDLDARKRTPIKVASSGTVIKAVCDGSTLRTVGSCDRDGSPSAAGCGWFVDVAHADGIITRYCHMVQRPAVGAGDRVAAGQQIGLVGSSGHSSGPHLHFEVHLGGDRSPKGATNPVPFMKAHGAPLGSAA</sequence>
<dbReference type="PANTHER" id="PTHR21666">
    <property type="entry name" value="PEPTIDASE-RELATED"/>
    <property type="match status" value="1"/>
</dbReference>
<dbReference type="PANTHER" id="PTHR21666:SF270">
    <property type="entry name" value="MUREIN HYDROLASE ACTIVATOR ENVC"/>
    <property type="match status" value="1"/>
</dbReference>
<feature type="region of interest" description="Disordered" evidence="1">
    <location>
        <begin position="357"/>
        <end position="381"/>
    </location>
</feature>
<dbReference type="RefSeq" id="WP_259864173.1">
    <property type="nucleotide sequence ID" value="NZ_BAAAST010000197.1"/>
</dbReference>
<dbReference type="InterPro" id="IPR050570">
    <property type="entry name" value="Cell_wall_metabolism_enzyme"/>
</dbReference>